<dbReference type="Proteomes" id="UP000266673">
    <property type="component" value="Unassembled WGS sequence"/>
</dbReference>
<keyword evidence="2" id="KW-1133">Transmembrane helix</keyword>
<evidence type="ECO:0000313" key="4">
    <source>
        <dbReference type="Proteomes" id="UP000266673"/>
    </source>
</evidence>
<keyword evidence="2" id="KW-0472">Membrane</keyword>
<protein>
    <recommendedName>
        <fullName evidence="5">DUF4112 domain-containing protein</fullName>
    </recommendedName>
</protein>
<accession>A0A397UG39</accession>
<organism evidence="3 4">
    <name type="scientific">Gigaspora rosea</name>
    <dbReference type="NCBI Taxonomy" id="44941"/>
    <lineage>
        <taxon>Eukaryota</taxon>
        <taxon>Fungi</taxon>
        <taxon>Fungi incertae sedis</taxon>
        <taxon>Mucoromycota</taxon>
        <taxon>Glomeromycotina</taxon>
        <taxon>Glomeromycetes</taxon>
        <taxon>Diversisporales</taxon>
        <taxon>Gigasporaceae</taxon>
        <taxon>Gigaspora</taxon>
    </lineage>
</organism>
<dbReference type="OrthoDB" id="2103474at2759"/>
<dbReference type="PANTHER" id="PTHR35519:SF2">
    <property type="entry name" value="PH DOMAIN PROTEIN"/>
    <property type="match status" value="1"/>
</dbReference>
<reference evidence="3 4" key="1">
    <citation type="submission" date="2018-06" db="EMBL/GenBank/DDBJ databases">
        <title>Comparative genomics reveals the genomic features of Rhizophagus irregularis, R. cerebriforme, R. diaphanum and Gigaspora rosea, and their symbiotic lifestyle signature.</title>
        <authorList>
            <person name="Morin E."/>
            <person name="San Clemente H."/>
            <person name="Chen E.C.H."/>
            <person name="De La Providencia I."/>
            <person name="Hainaut M."/>
            <person name="Kuo A."/>
            <person name="Kohler A."/>
            <person name="Murat C."/>
            <person name="Tang N."/>
            <person name="Roy S."/>
            <person name="Loubradou J."/>
            <person name="Henrissat B."/>
            <person name="Grigoriev I.V."/>
            <person name="Corradi N."/>
            <person name="Roux C."/>
            <person name="Martin F.M."/>
        </authorList>
    </citation>
    <scope>NUCLEOTIDE SEQUENCE [LARGE SCALE GENOMIC DNA]</scope>
    <source>
        <strain evidence="3 4">DAOM 194757</strain>
    </source>
</reference>
<feature type="compositionally biased region" description="Basic and acidic residues" evidence="1">
    <location>
        <begin position="182"/>
        <end position="197"/>
    </location>
</feature>
<evidence type="ECO:0008006" key="5">
    <source>
        <dbReference type="Google" id="ProtNLM"/>
    </source>
</evidence>
<feature type="region of interest" description="Disordered" evidence="1">
    <location>
        <begin position="15"/>
        <end position="46"/>
    </location>
</feature>
<feature type="compositionally biased region" description="Polar residues" evidence="1">
    <location>
        <begin position="16"/>
        <end position="34"/>
    </location>
</feature>
<dbReference type="PANTHER" id="PTHR35519">
    <property type="entry name" value="MEMBRANE PROTEINS"/>
    <property type="match status" value="1"/>
</dbReference>
<sequence length="197" mass="22023">MSNFIAKTIIKKLIGGNNNSSNPPVRDNQNSNTAGPPRKKRNKWKIPPGLTDKEARILKKVKKRAELLDIGLCNCCGIRIGLDPIIGLLPVVGDFMTTYLSLMLIKLAMQVDLPRHVIMQMTFNVFVDFMLGLVPVLGDFIDFLYMANIRNAILLEEFLVDRAKNRSVVMEDGSVEVLQPPDKPEKAAPGRDRSGRH</sequence>
<name>A0A397UG39_9GLOM</name>
<evidence type="ECO:0000313" key="3">
    <source>
        <dbReference type="EMBL" id="RIB09242.1"/>
    </source>
</evidence>
<feature type="region of interest" description="Disordered" evidence="1">
    <location>
        <begin position="177"/>
        <end position="197"/>
    </location>
</feature>
<dbReference type="InterPro" id="IPR025187">
    <property type="entry name" value="DUF4112"/>
</dbReference>
<dbReference type="STRING" id="44941.A0A397UG39"/>
<comment type="caution">
    <text evidence="3">The sequence shown here is derived from an EMBL/GenBank/DDBJ whole genome shotgun (WGS) entry which is preliminary data.</text>
</comment>
<keyword evidence="2" id="KW-0812">Transmembrane</keyword>
<gene>
    <name evidence="3" type="ORF">C2G38_2021610</name>
</gene>
<feature type="transmembrane region" description="Helical" evidence="2">
    <location>
        <begin position="125"/>
        <end position="145"/>
    </location>
</feature>
<proteinExistence type="predicted"/>
<feature type="transmembrane region" description="Helical" evidence="2">
    <location>
        <begin position="85"/>
        <end position="105"/>
    </location>
</feature>
<keyword evidence="4" id="KW-1185">Reference proteome</keyword>
<dbReference type="Pfam" id="PF13430">
    <property type="entry name" value="DUF4112"/>
    <property type="match status" value="1"/>
</dbReference>
<dbReference type="AlphaFoldDB" id="A0A397UG39"/>
<evidence type="ECO:0000256" key="1">
    <source>
        <dbReference type="SAM" id="MobiDB-lite"/>
    </source>
</evidence>
<dbReference type="EMBL" id="QKWP01001400">
    <property type="protein sequence ID" value="RIB09242.1"/>
    <property type="molecule type" value="Genomic_DNA"/>
</dbReference>
<evidence type="ECO:0000256" key="2">
    <source>
        <dbReference type="SAM" id="Phobius"/>
    </source>
</evidence>